<dbReference type="GeneID" id="93584380"/>
<feature type="transmembrane region" description="Helical" evidence="9">
    <location>
        <begin position="177"/>
        <end position="193"/>
    </location>
</feature>
<dbReference type="STRING" id="97331.A0A437A9G5"/>
<protein>
    <recommendedName>
        <fullName evidence="10">3-oxo-5-alpha-steroid 4-dehydrogenase C-terminal domain-containing protein</fullName>
    </recommendedName>
</protein>
<evidence type="ECO:0000313" key="11">
    <source>
        <dbReference type="EMBL" id="RVD87865.1"/>
    </source>
</evidence>
<keyword evidence="5 9" id="KW-1133">Transmembrane helix</keyword>
<keyword evidence="8 9" id="KW-0472">Membrane</keyword>
<keyword evidence="7" id="KW-0443">Lipid metabolism</keyword>
<dbReference type="InterPro" id="IPR001104">
    <property type="entry name" value="3-oxo-5_a-steroid_4-DH_C"/>
</dbReference>
<evidence type="ECO:0000256" key="4">
    <source>
        <dbReference type="ARBA" id="ARBA00022692"/>
    </source>
</evidence>
<dbReference type="VEuPathDB" id="FungiDB:DFL_002069"/>
<keyword evidence="4 9" id="KW-0812">Transmembrane</keyword>
<evidence type="ECO:0000256" key="9">
    <source>
        <dbReference type="SAM" id="Phobius"/>
    </source>
</evidence>
<dbReference type="PANTHER" id="PTHR10556:SF28">
    <property type="entry name" value="VERY-LONG-CHAIN ENOYL-COA REDUCTASE"/>
    <property type="match status" value="1"/>
</dbReference>
<dbReference type="EMBL" id="SAEB01000003">
    <property type="protein sequence ID" value="RVD87865.1"/>
    <property type="molecule type" value="Genomic_DNA"/>
</dbReference>
<sequence>MGVEDITLRLTPRGAPLPRLPAELPISSGASVDALYDAVAKLTGYSRHRLRITKSDSSHLKPSSTVTLSDSNLFDQSSLFVKDLGLQIDWQTVFIIEYFGPLLIHPLFILFRNQIYGFAPPFVSWAGTPASTPPTTTQWILCTMVILHYVKRELETLFIHRFSSATMPLSSLIRNTAYYWTMGGLYLGYFLYAPSTTEIQPLSLYAGLAIWVFAELSNFKTHLTLRDLRRPGSTDRGIPTGYGFSLVTCPNYMFEVLGWFAVAMISGWKIPALVFWGSGLFIQTKWAGQKERRYRKEFGDKYKKKRNVIIPYVL</sequence>
<evidence type="ECO:0000256" key="8">
    <source>
        <dbReference type="ARBA" id="ARBA00023136"/>
    </source>
</evidence>
<keyword evidence="6" id="KW-0560">Oxidoreductase</keyword>
<evidence type="ECO:0000256" key="3">
    <source>
        <dbReference type="ARBA" id="ARBA00022516"/>
    </source>
</evidence>
<comment type="subcellular location">
    <subcellularLocation>
        <location evidence="1">Membrane</location>
        <topology evidence="1">Multi-pass membrane protein</topology>
    </subcellularLocation>
</comment>
<evidence type="ECO:0000256" key="6">
    <source>
        <dbReference type="ARBA" id="ARBA00023002"/>
    </source>
</evidence>
<comment type="caution">
    <text evidence="11">The sequence shown here is derived from an EMBL/GenBank/DDBJ whole genome shotgun (WGS) entry which is preliminary data.</text>
</comment>
<dbReference type="OrthoDB" id="540503at2759"/>
<dbReference type="Proteomes" id="UP000283090">
    <property type="component" value="Unassembled WGS sequence"/>
</dbReference>
<feature type="domain" description="3-oxo-5-alpha-steroid 4-dehydrogenase C-terminal" evidence="10">
    <location>
        <begin position="166"/>
        <end position="314"/>
    </location>
</feature>
<dbReference type="InterPro" id="IPR039357">
    <property type="entry name" value="SRD5A/TECR"/>
</dbReference>
<dbReference type="GO" id="GO:0016627">
    <property type="term" value="F:oxidoreductase activity, acting on the CH-CH group of donors"/>
    <property type="evidence" value="ECO:0007669"/>
    <property type="project" value="InterPro"/>
</dbReference>
<keyword evidence="3" id="KW-0444">Lipid biosynthesis</keyword>
<evidence type="ECO:0000256" key="1">
    <source>
        <dbReference type="ARBA" id="ARBA00004141"/>
    </source>
</evidence>
<dbReference type="GO" id="GO:0016020">
    <property type="term" value="C:membrane"/>
    <property type="evidence" value="ECO:0007669"/>
    <property type="project" value="UniProtKB-SubCell"/>
</dbReference>
<accession>A0A437A9G5</accession>
<dbReference type="PROSITE" id="PS50244">
    <property type="entry name" value="S5A_REDUCTASE"/>
    <property type="match status" value="1"/>
</dbReference>
<feature type="transmembrane region" description="Helical" evidence="9">
    <location>
        <begin position="199"/>
        <end position="219"/>
    </location>
</feature>
<reference evidence="11 12" key="1">
    <citation type="submission" date="2019-01" db="EMBL/GenBank/DDBJ databases">
        <title>Intercellular communication is required for trap formation in the nematode-trapping fungus Duddingtonia flagrans.</title>
        <authorList>
            <person name="Youssar L."/>
            <person name="Wernet V."/>
            <person name="Hensel N."/>
            <person name="Hildebrandt H.-G."/>
            <person name="Fischer R."/>
        </authorList>
    </citation>
    <scope>NUCLEOTIDE SEQUENCE [LARGE SCALE GENOMIC DNA]</scope>
    <source>
        <strain evidence="11 12">CBS H-5679</strain>
    </source>
</reference>
<feature type="transmembrane region" description="Helical" evidence="9">
    <location>
        <begin position="268"/>
        <end position="288"/>
    </location>
</feature>
<dbReference type="Pfam" id="PF02544">
    <property type="entry name" value="Steroid_dh"/>
    <property type="match status" value="1"/>
</dbReference>
<evidence type="ECO:0000313" key="12">
    <source>
        <dbReference type="Proteomes" id="UP000283090"/>
    </source>
</evidence>
<name>A0A437A9G5_ARTFL</name>
<comment type="similarity">
    <text evidence="2">Belongs to the steroid 5-alpha reductase family.</text>
</comment>
<evidence type="ECO:0000259" key="10">
    <source>
        <dbReference type="Pfam" id="PF02544"/>
    </source>
</evidence>
<dbReference type="GO" id="GO:0042761">
    <property type="term" value="P:very long-chain fatty acid biosynthetic process"/>
    <property type="evidence" value="ECO:0007669"/>
    <property type="project" value="TreeGrafter"/>
</dbReference>
<evidence type="ECO:0000256" key="5">
    <source>
        <dbReference type="ARBA" id="ARBA00022989"/>
    </source>
</evidence>
<dbReference type="PANTHER" id="PTHR10556">
    <property type="entry name" value="3-OXO-5-ALPHA-STEROID 4-DEHYDROGENASE"/>
    <property type="match status" value="1"/>
</dbReference>
<evidence type="ECO:0000256" key="2">
    <source>
        <dbReference type="ARBA" id="ARBA00007742"/>
    </source>
</evidence>
<organism evidence="11 12">
    <name type="scientific">Arthrobotrys flagrans</name>
    <name type="common">Nematode-trapping fungus</name>
    <name type="synonym">Trichothecium flagrans</name>
    <dbReference type="NCBI Taxonomy" id="97331"/>
    <lineage>
        <taxon>Eukaryota</taxon>
        <taxon>Fungi</taxon>
        <taxon>Dikarya</taxon>
        <taxon>Ascomycota</taxon>
        <taxon>Pezizomycotina</taxon>
        <taxon>Orbiliomycetes</taxon>
        <taxon>Orbiliales</taxon>
        <taxon>Orbiliaceae</taxon>
        <taxon>Arthrobotrys</taxon>
    </lineage>
</organism>
<proteinExistence type="inferred from homology"/>
<dbReference type="Gene3D" id="1.20.120.1630">
    <property type="match status" value="1"/>
</dbReference>
<gene>
    <name evidence="11" type="ORF">DFL_002069</name>
</gene>
<dbReference type="AlphaFoldDB" id="A0A437A9G5"/>
<evidence type="ECO:0000256" key="7">
    <source>
        <dbReference type="ARBA" id="ARBA00023098"/>
    </source>
</evidence>
<keyword evidence="12" id="KW-1185">Reference proteome</keyword>
<dbReference type="RefSeq" id="XP_067493409.1">
    <property type="nucleotide sequence ID" value="XM_067630800.1"/>
</dbReference>